<evidence type="ECO:0000313" key="2">
    <source>
        <dbReference type="Proteomes" id="UP000006247"/>
    </source>
</evidence>
<comment type="caution">
    <text evidence="1">The sequence shown here is derived from an EMBL/GenBank/DDBJ whole genome shotgun (WGS) entry which is preliminary data.</text>
</comment>
<organism evidence="1 2">
    <name type="scientific">Corynebacterium matruchotii ATCC 33806</name>
    <dbReference type="NCBI Taxonomy" id="566549"/>
    <lineage>
        <taxon>Bacteria</taxon>
        <taxon>Bacillati</taxon>
        <taxon>Actinomycetota</taxon>
        <taxon>Actinomycetes</taxon>
        <taxon>Mycobacteriales</taxon>
        <taxon>Corynebacteriaceae</taxon>
        <taxon>Corynebacterium</taxon>
    </lineage>
</organism>
<dbReference type="AlphaFoldDB" id="C0E202"/>
<sequence length="44" mass="4924">MTGAPGSSTYAMWWSVAKRATQHHGEVRKIIYFAADFSSLPPLR</sequence>
<accession>C0E202</accession>
<name>C0E202_9CORY</name>
<dbReference type="HOGENOM" id="CLU_3215038_0_0_11"/>
<reference evidence="1 2" key="1">
    <citation type="submission" date="2009-01" db="EMBL/GenBank/DDBJ databases">
        <authorList>
            <person name="Fulton L."/>
            <person name="Clifton S."/>
            <person name="Chinwalla A.T."/>
            <person name="Mitreva M."/>
            <person name="Sodergren E."/>
            <person name="Weinstock G."/>
            <person name="Clifton S."/>
            <person name="Dooling D.J."/>
            <person name="Fulton B."/>
            <person name="Minx P."/>
            <person name="Pepin K.H."/>
            <person name="Johnson M."/>
            <person name="Bhonagiri V."/>
            <person name="Nash W.E."/>
            <person name="Mardis E.R."/>
            <person name="Wilson R.K."/>
        </authorList>
    </citation>
    <scope>NUCLEOTIDE SEQUENCE [LARGE SCALE GENOMIC DNA]</scope>
    <source>
        <strain evidence="1 2">ATCC 33806</strain>
    </source>
</reference>
<proteinExistence type="predicted"/>
<gene>
    <name evidence="1" type="ORF">CORMATOL_01006</name>
</gene>
<dbReference type="EMBL" id="ACEB01000016">
    <property type="protein sequence ID" value="EEG27481.1"/>
    <property type="molecule type" value="Genomic_DNA"/>
</dbReference>
<dbReference type="Proteomes" id="UP000006247">
    <property type="component" value="Unassembled WGS sequence"/>
</dbReference>
<evidence type="ECO:0000313" key="1">
    <source>
        <dbReference type="EMBL" id="EEG27481.1"/>
    </source>
</evidence>
<protein>
    <submittedName>
        <fullName evidence="1">Uncharacterized protein</fullName>
    </submittedName>
</protein>